<evidence type="ECO:0000256" key="3">
    <source>
        <dbReference type="ARBA" id="ARBA00023237"/>
    </source>
</evidence>
<dbReference type="HOGENOM" id="CLU_037019_0_0_4"/>
<keyword evidence="7" id="KW-1185">Reference proteome</keyword>
<protein>
    <submittedName>
        <fullName evidence="6">POTRA domain containing ShlB-like protein</fullName>
    </submittedName>
</protein>
<organism evidence="6 7">
    <name type="scientific">Sulfuritalea hydrogenivorans sk43H</name>
    <dbReference type="NCBI Taxonomy" id="1223802"/>
    <lineage>
        <taxon>Bacteria</taxon>
        <taxon>Pseudomonadati</taxon>
        <taxon>Pseudomonadota</taxon>
        <taxon>Betaproteobacteria</taxon>
        <taxon>Nitrosomonadales</taxon>
        <taxon>Sterolibacteriaceae</taxon>
        <taxon>Sulfuritalea</taxon>
    </lineage>
</organism>
<reference evidence="6 7" key="1">
    <citation type="journal article" date="2014" name="Syst. Appl. Microbiol.">
        <title>Complete genomes of freshwater sulfur oxidizers Sulfuricella denitrificans skB26 and Sulfuritalea hydrogenivorans sk43H: genetic insights into the sulfur oxidation pathway of betaproteobacteria.</title>
        <authorList>
            <person name="Watanabe T."/>
            <person name="Kojima H."/>
            <person name="Fukui M."/>
        </authorList>
    </citation>
    <scope>NUCLEOTIDE SEQUENCE [LARGE SCALE GENOMIC DNA]</scope>
    <source>
        <strain evidence="6">DSM22779</strain>
    </source>
</reference>
<keyword evidence="1" id="KW-0472">Membrane</keyword>
<dbReference type="PANTHER" id="PTHR34597:SF3">
    <property type="entry name" value="OUTER MEMBRANE TRANSPORTER CDIB"/>
    <property type="match status" value="1"/>
</dbReference>
<keyword evidence="2" id="KW-0812">Transmembrane</keyword>
<dbReference type="GO" id="GO:0008320">
    <property type="term" value="F:protein transmembrane transporter activity"/>
    <property type="evidence" value="ECO:0007669"/>
    <property type="project" value="TreeGrafter"/>
</dbReference>
<dbReference type="AlphaFoldDB" id="W0SCA9"/>
<gene>
    <name evidence="6" type="ORF">SUTH_00874</name>
</gene>
<dbReference type="GO" id="GO:0098046">
    <property type="term" value="C:type V protein secretion system complex"/>
    <property type="evidence" value="ECO:0007669"/>
    <property type="project" value="TreeGrafter"/>
</dbReference>
<dbReference type="EMBL" id="AP012547">
    <property type="protein sequence ID" value="BAO28681.1"/>
    <property type="molecule type" value="Genomic_DNA"/>
</dbReference>
<dbReference type="InterPro" id="IPR013686">
    <property type="entry name" value="Polypept-transport_assoc_ShlB"/>
</dbReference>
<dbReference type="PANTHER" id="PTHR34597">
    <property type="entry name" value="SLR1661 PROTEIN"/>
    <property type="match status" value="1"/>
</dbReference>
<accession>W0SCA9</accession>
<dbReference type="Proteomes" id="UP000031637">
    <property type="component" value="Chromosome"/>
</dbReference>
<evidence type="ECO:0000313" key="6">
    <source>
        <dbReference type="EMBL" id="BAO28681.1"/>
    </source>
</evidence>
<dbReference type="Pfam" id="PF03865">
    <property type="entry name" value="ShlB"/>
    <property type="match status" value="1"/>
</dbReference>
<sequence length="527" mass="57237">MWAQSAQPISRVAEAAGNSPSAAEGGALRFDITHYVAHGNTLIPQSTVDELLAPYTGSGRDFGSVQQALETLEKAYAARGFNAIQVILPEQTLESGTVHFLVVENRLAKIRVEGNRHFSSENYQRSLVALESGKTPNFDEMVDNLRLLNENPAKQATVVMRAGENEGEVDAAVRASDQPPIRYAVTFDNTGNAQTGPFRIGAAVQHANLFDSDHVVSFQAITSPLRARQVKIYGLGYQAPLYSSKGTLGMFLGYSNVNSGTVNTVGGNFNIAGSGIIVGLRYTQLIPKRGDWEHKLALGWDWRAYQSNVTIVGGSTKLVPDVTVHPLSLTWQSTLRKADSELSGYVSLIQNLPGGNDGNDSQFQKVGSRPGANALYQLWRYGVNFQKALGSDWAFRANLTGQHTRQSLVTGEMFGIGGADSVRGFLEREHSNDKGHRGSLELYSPELGARLLDNLKLRVLGFYDFGWVKRVHPTPAEIYSTGIASMGIGVRASLGKDITARLDYASVVDSSHTSRGTRLHGSVSYVF</sequence>
<dbReference type="Pfam" id="PF08479">
    <property type="entry name" value="POTRA_2"/>
    <property type="match status" value="1"/>
</dbReference>
<dbReference type="Gene3D" id="3.10.20.310">
    <property type="entry name" value="membrane protein fhac"/>
    <property type="match status" value="1"/>
</dbReference>
<proteinExistence type="predicted"/>
<feature type="domain" description="Polypeptide-transport-associated ShlB-type" evidence="5">
    <location>
        <begin position="30"/>
        <end position="104"/>
    </location>
</feature>
<dbReference type="InterPro" id="IPR051544">
    <property type="entry name" value="TPS_OM_transporter"/>
</dbReference>
<feature type="domain" description="Haemolysin activator HlyB C-terminal" evidence="4">
    <location>
        <begin position="172"/>
        <end position="491"/>
    </location>
</feature>
<dbReference type="InterPro" id="IPR005565">
    <property type="entry name" value="Hemolysn_activator_HlyB_C"/>
</dbReference>
<evidence type="ECO:0000259" key="4">
    <source>
        <dbReference type="Pfam" id="PF03865"/>
    </source>
</evidence>
<dbReference type="STRING" id="1223802.SUTH_00874"/>
<dbReference type="GO" id="GO:0046819">
    <property type="term" value="P:protein secretion by the type V secretion system"/>
    <property type="evidence" value="ECO:0007669"/>
    <property type="project" value="TreeGrafter"/>
</dbReference>
<evidence type="ECO:0000313" key="7">
    <source>
        <dbReference type="Proteomes" id="UP000031637"/>
    </source>
</evidence>
<evidence type="ECO:0000256" key="1">
    <source>
        <dbReference type="ARBA" id="ARBA00022452"/>
    </source>
</evidence>
<keyword evidence="1" id="KW-1134">Transmembrane beta strand</keyword>
<evidence type="ECO:0000259" key="5">
    <source>
        <dbReference type="Pfam" id="PF08479"/>
    </source>
</evidence>
<evidence type="ECO:0000256" key="2">
    <source>
        <dbReference type="ARBA" id="ARBA00022692"/>
    </source>
</evidence>
<dbReference type="Gene3D" id="2.40.160.50">
    <property type="entry name" value="membrane protein fhac: a member of the omp85/tpsb transporter family"/>
    <property type="match status" value="1"/>
</dbReference>
<name>W0SCA9_9PROT</name>
<keyword evidence="3" id="KW-0998">Cell outer membrane</keyword>
<dbReference type="KEGG" id="shd:SUTH_00874"/>